<evidence type="ECO:0000313" key="4">
    <source>
        <dbReference type="Proteomes" id="UP001370348"/>
    </source>
</evidence>
<dbReference type="PROSITE" id="PS51257">
    <property type="entry name" value="PROKAR_LIPOPROTEIN"/>
    <property type="match status" value="1"/>
</dbReference>
<evidence type="ECO:0000256" key="2">
    <source>
        <dbReference type="SAM" id="SignalP"/>
    </source>
</evidence>
<proteinExistence type="predicted"/>
<feature type="compositionally biased region" description="Low complexity" evidence="1">
    <location>
        <begin position="175"/>
        <end position="195"/>
    </location>
</feature>
<organism evidence="3 4">
    <name type="scientific">Pendulispora albinea</name>
    <dbReference type="NCBI Taxonomy" id="2741071"/>
    <lineage>
        <taxon>Bacteria</taxon>
        <taxon>Pseudomonadati</taxon>
        <taxon>Myxococcota</taxon>
        <taxon>Myxococcia</taxon>
        <taxon>Myxococcales</taxon>
        <taxon>Sorangiineae</taxon>
        <taxon>Pendulisporaceae</taxon>
        <taxon>Pendulispora</taxon>
    </lineage>
</organism>
<dbReference type="EMBL" id="CP089984">
    <property type="protein sequence ID" value="WXB19533.1"/>
    <property type="molecule type" value="Genomic_DNA"/>
</dbReference>
<feature type="chain" id="PRO_5047275202" evidence="2">
    <location>
        <begin position="30"/>
        <end position="469"/>
    </location>
</feature>
<dbReference type="Proteomes" id="UP001370348">
    <property type="component" value="Chromosome"/>
</dbReference>
<feature type="signal peptide" evidence="2">
    <location>
        <begin position="1"/>
        <end position="29"/>
    </location>
</feature>
<feature type="region of interest" description="Disordered" evidence="1">
    <location>
        <begin position="175"/>
        <end position="203"/>
    </location>
</feature>
<evidence type="ECO:0000313" key="3">
    <source>
        <dbReference type="EMBL" id="WXB19533.1"/>
    </source>
</evidence>
<protein>
    <submittedName>
        <fullName evidence="3">Uncharacterized protein</fullName>
    </submittedName>
</protein>
<keyword evidence="2" id="KW-0732">Signal</keyword>
<evidence type="ECO:0000256" key="1">
    <source>
        <dbReference type="SAM" id="MobiDB-lite"/>
    </source>
</evidence>
<sequence>MRMLRGSTRFLLALAAVALLVATIAGCAAKDDPVKAQVGSCLEARGKGGKTGDDFHIVDCNAPEAAYKVISKGKRCTDVTNGSLEVGRRKSRRELCLTLNAKEGDCFYQEISFPTGKATKVACGPEATFRITKVAAGVADASVCGKDVPNWTKTPDVLPRAIVYRDPALTVCADTPSGPSKSSAAPATSVPAVTPDEQPDDTVGAPVIDASRVTDAALCIKGGAPAAITKDTPGHLIGAMRSALRSLHTVHVYGVTVEEIPKITSWRFTVRASRELGLVYEAESGEGKQLEKMSVVQLPGGKTYARGRFFFSAHPELKGKIDDQWFEVPEALLTAKAVDAHPDGPKGMFGMNIGYKAAIAAVAQGAIGWYPDQQAEWLLTSKRAEPASKVAARADDTQRYFKGCETVLIESGQLRLQLSASATPLPLQHDPRPGVSAGRFRWYGFNQKFDAVTAPKGAVTLASLVAGGG</sequence>
<keyword evidence="4" id="KW-1185">Reference proteome</keyword>
<reference evidence="3 4" key="1">
    <citation type="submission" date="2021-12" db="EMBL/GenBank/DDBJ databases">
        <title>Discovery of the Pendulisporaceae a myxobacterial family with distinct sporulation behavior and unique specialized metabolism.</title>
        <authorList>
            <person name="Garcia R."/>
            <person name="Popoff A."/>
            <person name="Bader C.D."/>
            <person name="Loehr J."/>
            <person name="Walesch S."/>
            <person name="Walt C."/>
            <person name="Boldt J."/>
            <person name="Bunk B."/>
            <person name="Haeckl F.J.F.P.J."/>
            <person name="Gunesch A.P."/>
            <person name="Birkelbach J."/>
            <person name="Nuebel U."/>
            <person name="Pietschmann T."/>
            <person name="Bach T."/>
            <person name="Mueller R."/>
        </authorList>
    </citation>
    <scope>NUCLEOTIDE SEQUENCE [LARGE SCALE GENOMIC DNA]</scope>
    <source>
        <strain evidence="3 4">MSr11954</strain>
    </source>
</reference>
<accession>A0ABZ2MAK2</accession>
<name>A0ABZ2MAK2_9BACT</name>
<gene>
    <name evidence="3" type="ORF">LZC94_20195</name>
</gene>
<dbReference type="RefSeq" id="WP_394829148.1">
    <property type="nucleotide sequence ID" value="NZ_CP089984.1"/>
</dbReference>